<keyword evidence="2" id="KW-1185">Reference proteome</keyword>
<evidence type="ECO:0000313" key="2">
    <source>
        <dbReference type="Proteomes" id="UP000015105"/>
    </source>
</evidence>
<accession>A0A453BBI2</accession>
<organism evidence="1 2">
    <name type="scientific">Aegilops tauschii subsp. strangulata</name>
    <name type="common">Goatgrass</name>
    <dbReference type="NCBI Taxonomy" id="200361"/>
    <lineage>
        <taxon>Eukaryota</taxon>
        <taxon>Viridiplantae</taxon>
        <taxon>Streptophyta</taxon>
        <taxon>Embryophyta</taxon>
        <taxon>Tracheophyta</taxon>
        <taxon>Spermatophyta</taxon>
        <taxon>Magnoliopsida</taxon>
        <taxon>Liliopsida</taxon>
        <taxon>Poales</taxon>
        <taxon>Poaceae</taxon>
        <taxon>BOP clade</taxon>
        <taxon>Pooideae</taxon>
        <taxon>Triticodae</taxon>
        <taxon>Triticeae</taxon>
        <taxon>Triticinae</taxon>
        <taxon>Aegilops</taxon>
    </lineage>
</organism>
<dbReference type="EnsemblPlants" id="AET2Gv20447800.1">
    <property type="protein sequence ID" value="AET2Gv20447800.1"/>
    <property type="gene ID" value="AET2Gv20447800"/>
</dbReference>
<sequence>MLYICCELCSKYVRVDVMAYTYQLLLVFVDEDTMADGGHGGFGLGLVLSGHGRLRLWLLLRCIRRARQLGRGCRRWHGRWWRHGRGWRRWHGRGWRRWHGRWWWHGRGWLRWRGRWRRHGLRWSGLWRCGLWLRWLRTRGLWTPG</sequence>
<reference evidence="1" key="5">
    <citation type="journal article" date="2021" name="G3 (Bethesda)">
        <title>Aegilops tauschii genome assembly Aet v5.0 features greater sequence contiguity and improved annotation.</title>
        <authorList>
            <person name="Wang L."/>
            <person name="Zhu T."/>
            <person name="Rodriguez J.C."/>
            <person name="Deal K.R."/>
            <person name="Dubcovsky J."/>
            <person name="McGuire P.E."/>
            <person name="Lux T."/>
            <person name="Spannagl M."/>
            <person name="Mayer K.F.X."/>
            <person name="Baldrich P."/>
            <person name="Meyers B.C."/>
            <person name="Huo N."/>
            <person name="Gu Y.Q."/>
            <person name="Zhou H."/>
            <person name="Devos K.M."/>
            <person name="Bennetzen J.L."/>
            <person name="Unver T."/>
            <person name="Budak H."/>
            <person name="Gulick P.J."/>
            <person name="Galiba G."/>
            <person name="Kalapos B."/>
            <person name="Nelson D.R."/>
            <person name="Li P."/>
            <person name="You F.M."/>
            <person name="Luo M.C."/>
            <person name="Dvorak J."/>
        </authorList>
    </citation>
    <scope>NUCLEOTIDE SEQUENCE [LARGE SCALE GENOMIC DNA]</scope>
    <source>
        <strain evidence="1">cv. AL8/78</strain>
    </source>
</reference>
<dbReference type="AlphaFoldDB" id="A0A453BBI2"/>
<reference evidence="2" key="2">
    <citation type="journal article" date="2017" name="Nat. Plants">
        <title>The Aegilops tauschii genome reveals multiple impacts of transposons.</title>
        <authorList>
            <person name="Zhao G."/>
            <person name="Zou C."/>
            <person name="Li K."/>
            <person name="Wang K."/>
            <person name="Li T."/>
            <person name="Gao L."/>
            <person name="Zhang X."/>
            <person name="Wang H."/>
            <person name="Yang Z."/>
            <person name="Liu X."/>
            <person name="Jiang W."/>
            <person name="Mao L."/>
            <person name="Kong X."/>
            <person name="Jiao Y."/>
            <person name="Jia J."/>
        </authorList>
    </citation>
    <scope>NUCLEOTIDE SEQUENCE [LARGE SCALE GENOMIC DNA]</scope>
    <source>
        <strain evidence="2">cv. AL8/78</strain>
    </source>
</reference>
<dbReference type="Proteomes" id="UP000015105">
    <property type="component" value="Chromosome 2D"/>
</dbReference>
<proteinExistence type="predicted"/>
<name>A0A453BBI2_AEGTS</name>
<reference evidence="2" key="1">
    <citation type="journal article" date="2014" name="Science">
        <title>Ancient hybridizations among the ancestral genomes of bread wheat.</title>
        <authorList>
            <consortium name="International Wheat Genome Sequencing Consortium,"/>
            <person name="Marcussen T."/>
            <person name="Sandve S.R."/>
            <person name="Heier L."/>
            <person name="Spannagl M."/>
            <person name="Pfeifer M."/>
            <person name="Jakobsen K.S."/>
            <person name="Wulff B.B."/>
            <person name="Steuernagel B."/>
            <person name="Mayer K.F."/>
            <person name="Olsen O.A."/>
        </authorList>
    </citation>
    <scope>NUCLEOTIDE SEQUENCE [LARGE SCALE GENOMIC DNA]</scope>
    <source>
        <strain evidence="2">cv. AL8/78</strain>
    </source>
</reference>
<evidence type="ECO:0000313" key="1">
    <source>
        <dbReference type="EnsemblPlants" id="AET2Gv20447800.1"/>
    </source>
</evidence>
<reference evidence="1" key="3">
    <citation type="journal article" date="2017" name="Nature">
        <title>Genome sequence of the progenitor of the wheat D genome Aegilops tauschii.</title>
        <authorList>
            <person name="Luo M.C."/>
            <person name="Gu Y.Q."/>
            <person name="Puiu D."/>
            <person name="Wang H."/>
            <person name="Twardziok S.O."/>
            <person name="Deal K.R."/>
            <person name="Huo N."/>
            <person name="Zhu T."/>
            <person name="Wang L."/>
            <person name="Wang Y."/>
            <person name="McGuire P.E."/>
            <person name="Liu S."/>
            <person name="Long H."/>
            <person name="Ramasamy R.K."/>
            <person name="Rodriguez J.C."/>
            <person name="Van S.L."/>
            <person name="Yuan L."/>
            <person name="Wang Z."/>
            <person name="Xia Z."/>
            <person name="Xiao L."/>
            <person name="Anderson O.D."/>
            <person name="Ouyang S."/>
            <person name="Liang Y."/>
            <person name="Zimin A.V."/>
            <person name="Pertea G."/>
            <person name="Qi P."/>
            <person name="Bennetzen J.L."/>
            <person name="Dai X."/>
            <person name="Dawson M.W."/>
            <person name="Muller H.G."/>
            <person name="Kugler K."/>
            <person name="Rivarola-Duarte L."/>
            <person name="Spannagl M."/>
            <person name="Mayer K.F.X."/>
            <person name="Lu F.H."/>
            <person name="Bevan M.W."/>
            <person name="Leroy P."/>
            <person name="Li P."/>
            <person name="You F.M."/>
            <person name="Sun Q."/>
            <person name="Liu Z."/>
            <person name="Lyons E."/>
            <person name="Wicker T."/>
            <person name="Salzberg S.L."/>
            <person name="Devos K.M."/>
            <person name="Dvorak J."/>
        </authorList>
    </citation>
    <scope>NUCLEOTIDE SEQUENCE [LARGE SCALE GENOMIC DNA]</scope>
    <source>
        <strain evidence="1">cv. AL8/78</strain>
    </source>
</reference>
<reference evidence="1" key="4">
    <citation type="submission" date="2019-03" db="UniProtKB">
        <authorList>
            <consortium name="EnsemblPlants"/>
        </authorList>
    </citation>
    <scope>IDENTIFICATION</scope>
</reference>
<protein>
    <submittedName>
        <fullName evidence="1">Uncharacterized protein</fullName>
    </submittedName>
</protein>
<dbReference type="Gramene" id="AET2Gv20447800.1">
    <property type="protein sequence ID" value="AET2Gv20447800.1"/>
    <property type="gene ID" value="AET2Gv20447800"/>
</dbReference>